<dbReference type="PANTHER" id="PTHR33240:SF15">
    <property type="entry name" value="GAG-PRO-LIKE PROTEIN"/>
    <property type="match status" value="1"/>
</dbReference>
<dbReference type="AlphaFoldDB" id="A0AA87Z0T0"/>
<sequence length="108" mass="12296">MVEFLIIDKSLVHNVILGRPTLNTLKAVVSTYHLAMKFPTPNRVGIFRGNQERARKCYVETVNKVCHKVPQSTVVTTIFKIDVIDILNGEIKLLSDLDRRMSEEETQA</sequence>
<dbReference type="Proteomes" id="UP001187192">
    <property type="component" value="Unassembled WGS sequence"/>
</dbReference>
<dbReference type="EMBL" id="BTGU01000002">
    <property type="protein sequence ID" value="GMN27292.1"/>
    <property type="molecule type" value="Genomic_DNA"/>
</dbReference>
<gene>
    <name evidence="1" type="ORF">TIFTF001_001570</name>
</gene>
<protein>
    <submittedName>
        <fullName evidence="1">Uncharacterized protein</fullName>
    </submittedName>
</protein>
<keyword evidence="2" id="KW-1185">Reference proteome</keyword>
<comment type="caution">
    <text evidence="1">The sequence shown here is derived from an EMBL/GenBank/DDBJ whole genome shotgun (WGS) entry which is preliminary data.</text>
</comment>
<proteinExistence type="predicted"/>
<reference evidence="1" key="1">
    <citation type="submission" date="2023-07" db="EMBL/GenBank/DDBJ databases">
        <title>draft genome sequence of fig (Ficus carica).</title>
        <authorList>
            <person name="Takahashi T."/>
            <person name="Nishimura K."/>
        </authorList>
    </citation>
    <scope>NUCLEOTIDE SEQUENCE</scope>
</reference>
<dbReference type="PANTHER" id="PTHR33240">
    <property type="entry name" value="OS08G0508500 PROTEIN"/>
    <property type="match status" value="1"/>
</dbReference>
<accession>A0AA87Z0T0</accession>
<evidence type="ECO:0000313" key="2">
    <source>
        <dbReference type="Proteomes" id="UP001187192"/>
    </source>
</evidence>
<name>A0AA87Z0T0_FICCA</name>
<organism evidence="1 2">
    <name type="scientific">Ficus carica</name>
    <name type="common">Common fig</name>
    <dbReference type="NCBI Taxonomy" id="3494"/>
    <lineage>
        <taxon>Eukaryota</taxon>
        <taxon>Viridiplantae</taxon>
        <taxon>Streptophyta</taxon>
        <taxon>Embryophyta</taxon>
        <taxon>Tracheophyta</taxon>
        <taxon>Spermatophyta</taxon>
        <taxon>Magnoliopsida</taxon>
        <taxon>eudicotyledons</taxon>
        <taxon>Gunneridae</taxon>
        <taxon>Pentapetalae</taxon>
        <taxon>rosids</taxon>
        <taxon>fabids</taxon>
        <taxon>Rosales</taxon>
        <taxon>Moraceae</taxon>
        <taxon>Ficeae</taxon>
        <taxon>Ficus</taxon>
    </lineage>
</organism>
<evidence type="ECO:0000313" key="1">
    <source>
        <dbReference type="EMBL" id="GMN27292.1"/>
    </source>
</evidence>